<dbReference type="EMBL" id="LLXJ01002294">
    <property type="protein sequence ID" value="PKB99200.1"/>
    <property type="molecule type" value="Genomic_DNA"/>
</dbReference>
<dbReference type="Proteomes" id="UP000232722">
    <property type="component" value="Unassembled WGS sequence"/>
</dbReference>
<dbReference type="InterPro" id="IPR005801">
    <property type="entry name" value="ADC_synthase"/>
</dbReference>
<organism evidence="2 3">
    <name type="scientific">Rhizophagus irregularis</name>
    <dbReference type="NCBI Taxonomy" id="588596"/>
    <lineage>
        <taxon>Eukaryota</taxon>
        <taxon>Fungi</taxon>
        <taxon>Fungi incertae sedis</taxon>
        <taxon>Mucoromycota</taxon>
        <taxon>Glomeromycotina</taxon>
        <taxon>Glomeromycetes</taxon>
        <taxon>Glomerales</taxon>
        <taxon>Glomeraceae</taxon>
        <taxon>Rhizophagus</taxon>
    </lineage>
</organism>
<dbReference type="Gene3D" id="3.60.120.10">
    <property type="entry name" value="Anthranilate synthase"/>
    <property type="match status" value="2"/>
</dbReference>
<evidence type="ECO:0000313" key="3">
    <source>
        <dbReference type="Proteomes" id="UP000232722"/>
    </source>
</evidence>
<accession>A0A2N0NXA5</accession>
<protein>
    <submittedName>
        <fullName evidence="2">ADC synthase</fullName>
    </submittedName>
</protein>
<reference evidence="2 3" key="2">
    <citation type="submission" date="2017-09" db="EMBL/GenBank/DDBJ databases">
        <title>Extensive intraspecific genome diversity in a model arbuscular mycorrhizal fungus.</title>
        <authorList>
            <person name="Chen E.C."/>
            <person name="Morin E."/>
            <person name="Beaudet D."/>
            <person name="Noel J."/>
            <person name="Ndikumana S."/>
            <person name="Charron P."/>
            <person name="St-Onge C."/>
            <person name="Giorgi J."/>
            <person name="Grigoriev I.V."/>
            <person name="Roux C."/>
            <person name="Martin F.M."/>
            <person name="Corradi N."/>
        </authorList>
    </citation>
    <scope>NUCLEOTIDE SEQUENCE [LARGE SCALE GENOMIC DNA]</scope>
    <source>
        <strain evidence="2 3">A5</strain>
    </source>
</reference>
<name>A0A2N0NXA5_9GLOM</name>
<dbReference type="GO" id="GO:0000162">
    <property type="term" value="P:L-tryptophan biosynthetic process"/>
    <property type="evidence" value="ECO:0007669"/>
    <property type="project" value="TreeGrafter"/>
</dbReference>
<proteinExistence type="predicted"/>
<reference evidence="2 3" key="1">
    <citation type="submission" date="2016-04" db="EMBL/GenBank/DDBJ databases">
        <title>Genome analyses suggest a sexual origin of heterokaryosis in a supposedly ancient asexual fungus.</title>
        <authorList>
            <person name="Ropars J."/>
            <person name="Sedzielewska K."/>
            <person name="Noel J."/>
            <person name="Charron P."/>
            <person name="Farinelli L."/>
            <person name="Marton T."/>
            <person name="Kruger M."/>
            <person name="Pelin A."/>
            <person name="Brachmann A."/>
            <person name="Corradi N."/>
        </authorList>
    </citation>
    <scope>NUCLEOTIDE SEQUENCE [LARGE SCALE GENOMIC DNA]</scope>
    <source>
        <strain evidence="2 3">A5</strain>
    </source>
</reference>
<gene>
    <name evidence="2" type="ORF">RhiirA5_505832</name>
</gene>
<dbReference type="PANTHER" id="PTHR11236">
    <property type="entry name" value="AMINOBENZOATE/ANTHRANILATE SYNTHASE"/>
    <property type="match status" value="1"/>
</dbReference>
<dbReference type="InterPro" id="IPR015890">
    <property type="entry name" value="Chorismate_C"/>
</dbReference>
<dbReference type="InterPro" id="IPR019999">
    <property type="entry name" value="Anth_synth_I-like"/>
</dbReference>
<dbReference type="AlphaFoldDB" id="A0A2N0NXA5"/>
<dbReference type="VEuPathDB" id="FungiDB:RhiirFUN_009444"/>
<dbReference type="PANTHER" id="PTHR11236:SF9">
    <property type="entry name" value="ANTHRANILATE SYNTHASE COMPONENT 1"/>
    <property type="match status" value="1"/>
</dbReference>
<sequence>MTVILCNLMYDVKPSGLNQACSFNGGKMGYESFVTHLKKHIKNGDIIQTVPSQGLTRPTNLHPFNIYRHLSTVNPSPYMFYINIKDYQIVGVSPELLVKVENDMVNTHPIASIRRGKTEEGEKLAEGLLKDPKEKVEHIMLVDLGKNDINRVCQPKTVKVDSLMQINSVDTCIAFRTILFKDGAAYIQTGGGIIYDDLEDDDLKDGDGYQETVDKHQETIDKLKSNVTCVDDAKHYYYKLRHKL</sequence>
<evidence type="ECO:0000313" key="2">
    <source>
        <dbReference type="EMBL" id="PKB99200.1"/>
    </source>
</evidence>
<dbReference type="VEuPathDB" id="FungiDB:FUN_007303"/>
<dbReference type="SUPFAM" id="SSF56322">
    <property type="entry name" value="ADC synthase"/>
    <property type="match status" value="1"/>
</dbReference>
<feature type="domain" description="Chorismate-utilising enzyme C-terminal" evidence="1">
    <location>
        <begin position="29"/>
        <end position="170"/>
    </location>
</feature>
<dbReference type="Pfam" id="PF00425">
    <property type="entry name" value="Chorismate_bind"/>
    <property type="match status" value="1"/>
</dbReference>
<evidence type="ECO:0000259" key="1">
    <source>
        <dbReference type="Pfam" id="PF00425"/>
    </source>
</evidence>
<dbReference type="VEuPathDB" id="FungiDB:RhiirA1_472082"/>
<dbReference type="PRINTS" id="PR00095">
    <property type="entry name" value="ANTSNTHASEI"/>
</dbReference>
<comment type="caution">
    <text evidence="2">The sequence shown here is derived from an EMBL/GenBank/DDBJ whole genome shotgun (WGS) entry which is preliminary data.</text>
</comment>